<dbReference type="EMBL" id="MZ334527">
    <property type="protein sequence ID" value="UBF23380.1"/>
    <property type="molecule type" value="Genomic_DNA"/>
</dbReference>
<feature type="region of interest" description="Disordered" evidence="1">
    <location>
        <begin position="1"/>
        <end position="26"/>
    </location>
</feature>
<keyword evidence="3" id="KW-1185">Reference proteome</keyword>
<evidence type="ECO:0000256" key="1">
    <source>
        <dbReference type="SAM" id="MobiDB-lite"/>
    </source>
</evidence>
<evidence type="ECO:0008006" key="4">
    <source>
        <dbReference type="Google" id="ProtNLM"/>
    </source>
</evidence>
<accession>A0AAE9BYA2</accession>
<organism evidence="2 3">
    <name type="scientific">Haloarcula tailed virus 3</name>
    <dbReference type="NCBI Taxonomy" id="2877990"/>
    <lineage>
        <taxon>Viruses</taxon>
        <taxon>Duplodnaviria</taxon>
        <taxon>Heunggongvirae</taxon>
        <taxon>Uroviricota</taxon>
        <taxon>Caudoviricetes</taxon>
        <taxon>Kirjokansivirales</taxon>
        <taxon>Pyrstoviridae</taxon>
        <taxon>Hatrivirus</taxon>
        <taxon>Hatrivirus caudatum</taxon>
        <taxon>Hatrivirus HATV3</taxon>
    </lineage>
</organism>
<gene>
    <name evidence="2" type="ORF">HATV-3_gp30</name>
</gene>
<name>A0AAE9BYA2_9CAUD</name>
<protein>
    <recommendedName>
        <fullName evidence="4">Tail assembly chaperone</fullName>
    </recommendedName>
</protein>
<sequence length="113" mass="12262">MTKVDLNDVQEAKAERDENGDLLPDTKTFEYKGETKEVDVLPVTGGLGNKLAKHQEGLEELEPKSVAAVLSVMCPDLEGITADDVEDMPLEYEVGLTNAVAEQMPETEIAEGN</sequence>
<reference evidence="2" key="1">
    <citation type="submission" date="2021-05" db="EMBL/GenBank/DDBJ databases">
        <title>Diversity, taxonomy and evolution of archaeal viruses of the class Caudoviricetes.</title>
        <authorList>
            <person name="Liu Y."/>
            <person name="Demina T.A."/>
            <person name="Roux S."/>
            <person name="Aiewsakun P."/>
            <person name="Kazlauskas D."/>
            <person name="Simmonds P."/>
            <person name="Prangishvili D."/>
            <person name="Oksanen H.M."/>
            <person name="Krupovic M."/>
        </authorList>
    </citation>
    <scope>NUCLEOTIDE SEQUENCE</scope>
    <source>
        <strain evidence="2">HATV-3/30</strain>
    </source>
</reference>
<evidence type="ECO:0000313" key="3">
    <source>
        <dbReference type="Proteomes" id="UP000827845"/>
    </source>
</evidence>
<feature type="compositionally biased region" description="Basic and acidic residues" evidence="1">
    <location>
        <begin position="10"/>
        <end position="19"/>
    </location>
</feature>
<proteinExistence type="predicted"/>
<evidence type="ECO:0000313" key="2">
    <source>
        <dbReference type="EMBL" id="UBF23380.1"/>
    </source>
</evidence>
<dbReference type="Proteomes" id="UP000827845">
    <property type="component" value="Segment"/>
</dbReference>